<protein>
    <submittedName>
        <fullName evidence="1">Putative RNA-directed DNA polymerase</fullName>
        <ecNumber evidence="1">2.7.7.49</ecNumber>
    </submittedName>
</protein>
<dbReference type="Gramene" id="PRQ54145">
    <property type="protein sequence ID" value="PRQ54145"/>
    <property type="gene ID" value="RchiOBHm_Chr2g0174291"/>
</dbReference>
<dbReference type="EMBL" id="PDCK01000040">
    <property type="protein sequence ID" value="PRQ54145.1"/>
    <property type="molecule type" value="Genomic_DNA"/>
</dbReference>
<dbReference type="GO" id="GO:0003964">
    <property type="term" value="F:RNA-directed DNA polymerase activity"/>
    <property type="evidence" value="ECO:0007669"/>
    <property type="project" value="UniProtKB-KW"/>
</dbReference>
<name>A0A2P6S644_ROSCH</name>
<keyword evidence="1" id="KW-0548">Nucleotidyltransferase</keyword>
<sequence length="230" mass="26022">MNNSFDLSNLILSNFYNLILVQLDSSNYVTWKILLETMLKGCGLMKYFDGSFPCPSQYMITEEGSVSSEMTTEYLTWKQNDYAVMTLLAATLSSGVLSLVVGSNTSREFWCLLKERYASTSWFHKEQLKSNFYKLQKGSDSIDNYLDRVKIACDKLANVGIHMTDEDIIVSILLGLPSAYTTMKTIIRAKHNPISIQELRSLLLIAEAEIEEANESISLPSQTIYNGDTW</sequence>
<organism evidence="1 2">
    <name type="scientific">Rosa chinensis</name>
    <name type="common">China rose</name>
    <dbReference type="NCBI Taxonomy" id="74649"/>
    <lineage>
        <taxon>Eukaryota</taxon>
        <taxon>Viridiplantae</taxon>
        <taxon>Streptophyta</taxon>
        <taxon>Embryophyta</taxon>
        <taxon>Tracheophyta</taxon>
        <taxon>Spermatophyta</taxon>
        <taxon>Magnoliopsida</taxon>
        <taxon>eudicotyledons</taxon>
        <taxon>Gunneridae</taxon>
        <taxon>Pentapetalae</taxon>
        <taxon>rosids</taxon>
        <taxon>fabids</taxon>
        <taxon>Rosales</taxon>
        <taxon>Rosaceae</taxon>
        <taxon>Rosoideae</taxon>
        <taxon>Rosoideae incertae sedis</taxon>
        <taxon>Rosa</taxon>
    </lineage>
</organism>
<dbReference type="PANTHER" id="PTHR47481:SF31">
    <property type="entry name" value="OS01G0873500 PROTEIN"/>
    <property type="match status" value="1"/>
</dbReference>
<dbReference type="PANTHER" id="PTHR47481">
    <property type="match status" value="1"/>
</dbReference>
<evidence type="ECO:0000313" key="2">
    <source>
        <dbReference type="Proteomes" id="UP000238479"/>
    </source>
</evidence>
<evidence type="ECO:0000313" key="1">
    <source>
        <dbReference type="EMBL" id="PRQ54145.1"/>
    </source>
</evidence>
<proteinExistence type="predicted"/>
<dbReference type="Proteomes" id="UP000238479">
    <property type="component" value="Chromosome 2"/>
</dbReference>
<accession>A0A2P6S644</accession>
<keyword evidence="2" id="KW-1185">Reference proteome</keyword>
<dbReference type="Pfam" id="PF14223">
    <property type="entry name" value="Retrotran_gag_2"/>
    <property type="match status" value="1"/>
</dbReference>
<dbReference type="EC" id="2.7.7.49" evidence="1"/>
<comment type="caution">
    <text evidence="1">The sequence shown here is derived from an EMBL/GenBank/DDBJ whole genome shotgun (WGS) entry which is preliminary data.</text>
</comment>
<gene>
    <name evidence="1" type="ORF">RchiOBHm_Chr2g0174291</name>
</gene>
<dbReference type="AlphaFoldDB" id="A0A2P6S644"/>
<reference evidence="1 2" key="1">
    <citation type="journal article" date="2018" name="Nat. Genet.">
        <title>The Rosa genome provides new insights in the design of modern roses.</title>
        <authorList>
            <person name="Bendahmane M."/>
        </authorList>
    </citation>
    <scope>NUCLEOTIDE SEQUENCE [LARGE SCALE GENOMIC DNA]</scope>
    <source>
        <strain evidence="2">cv. Old Blush</strain>
    </source>
</reference>
<keyword evidence="1" id="KW-0695">RNA-directed DNA polymerase</keyword>
<dbReference type="OMA" id="DMWEATH"/>
<keyword evidence="1" id="KW-0808">Transferase</keyword>